<gene>
    <name evidence="9" type="ORF">DMH04_14200</name>
</gene>
<evidence type="ECO:0000256" key="7">
    <source>
        <dbReference type="SAM" id="Phobius"/>
    </source>
</evidence>
<evidence type="ECO:0000313" key="9">
    <source>
        <dbReference type="EMBL" id="RSM86314.1"/>
    </source>
</evidence>
<dbReference type="OrthoDB" id="3502710at2"/>
<feature type="compositionally biased region" description="Basic and acidic residues" evidence="6">
    <location>
        <begin position="677"/>
        <end position="689"/>
    </location>
</feature>
<keyword evidence="7" id="KW-0812">Transmembrane</keyword>
<evidence type="ECO:0000313" key="10">
    <source>
        <dbReference type="Proteomes" id="UP000287547"/>
    </source>
</evidence>
<evidence type="ECO:0000256" key="4">
    <source>
        <dbReference type="ARBA" id="ARBA00022679"/>
    </source>
</evidence>
<feature type="transmembrane region" description="Helical" evidence="7">
    <location>
        <begin position="311"/>
        <end position="335"/>
    </location>
</feature>
<feature type="domain" description="Histidine kinase/HSP90-like ATPase" evidence="8">
    <location>
        <begin position="518"/>
        <end position="631"/>
    </location>
</feature>
<evidence type="ECO:0000256" key="6">
    <source>
        <dbReference type="SAM" id="MobiDB-lite"/>
    </source>
</evidence>
<evidence type="ECO:0000259" key="8">
    <source>
        <dbReference type="SMART" id="SM00387"/>
    </source>
</evidence>
<evidence type="ECO:0000256" key="1">
    <source>
        <dbReference type="ARBA" id="ARBA00000085"/>
    </source>
</evidence>
<evidence type="ECO:0000256" key="2">
    <source>
        <dbReference type="ARBA" id="ARBA00012438"/>
    </source>
</evidence>
<dbReference type="InterPro" id="IPR036890">
    <property type="entry name" value="HATPase_C_sf"/>
</dbReference>
<sequence length="689" mass="75410">MPAQPSRRKVTTIWTQVLLIALVPSVAVLAVGATVAIYLVNQGSKINSFADDVRGSLGPVAAFVAGIQEERRLTMTRAIGQSDSQTDLEAQRRAVDDVMPEMTRTTEALATNGSDDLRATLANLTQSRENLPTLRRQIDSNAIDAWKAYKAYNVILDLCGETIQGIAKSSADAEAGFEQMISYDLFKSAEAMSRSHAMAVRAVAQGLDPTQFHEMAHQLGMYHEQANSIVPRMTPQERDAYAALNKTPEWATLVANDNSLMNRGPGKEEVKFDVAVWEDAAQQVGTSLMNLYHTHSQHAAALAAERGRSTLLASIVGGGVILLIAVAAMVVALQLSRKLVRRLRTLREQTLDQANNGLPQLVATIREGKPIDVEKQVAWLDHGGDEIGQVANAFNAAQRSVIQTAVREAETKQGVRSVFLAIAQRSQTLVHRQLKVLGAAERSAENPDQLQLLFKLDHLSTRARRNAENLIIMAGERPGRQWRNPVSLRDIVRSAIAETEEFTRVITTGIPDVPIVGAAVADVVHLLAELVDNSTEFSPKEVSVEVRGKVVGRGVVLEIEDQGHGIEETRREALNAMLQNPPDFDVMATSTQSRIGLFVVARLAARCGMRVSLRESVYGGIDAIVLIPNQLIANSTVDTPAEVTAHHNGVPMQLPKRQVQPRSAAAQQVEQDSQPQSERERYDWRWPNT</sequence>
<keyword evidence="3" id="KW-0597">Phosphoprotein</keyword>
<dbReference type="PANTHER" id="PTHR45436">
    <property type="entry name" value="SENSOR HISTIDINE KINASE YKOH"/>
    <property type="match status" value="1"/>
</dbReference>
<keyword evidence="4" id="KW-0808">Transferase</keyword>
<evidence type="ECO:0000256" key="5">
    <source>
        <dbReference type="ARBA" id="ARBA00022777"/>
    </source>
</evidence>
<dbReference type="InterPro" id="IPR003594">
    <property type="entry name" value="HATPase_dom"/>
</dbReference>
<dbReference type="Pfam" id="PF08376">
    <property type="entry name" value="NIT"/>
    <property type="match status" value="1"/>
</dbReference>
<keyword evidence="5" id="KW-0418">Kinase</keyword>
<dbReference type="PANTHER" id="PTHR45436:SF5">
    <property type="entry name" value="SENSOR HISTIDINE KINASE TRCS"/>
    <property type="match status" value="1"/>
</dbReference>
<comment type="caution">
    <text evidence="9">The sequence shown here is derived from an EMBL/GenBank/DDBJ whole genome shotgun (WGS) entry which is preliminary data.</text>
</comment>
<dbReference type="RefSeq" id="WP_051793594.1">
    <property type="nucleotide sequence ID" value="NZ_QHKI01000009.1"/>
</dbReference>
<dbReference type="GO" id="GO:0005886">
    <property type="term" value="C:plasma membrane"/>
    <property type="evidence" value="ECO:0007669"/>
    <property type="project" value="TreeGrafter"/>
</dbReference>
<dbReference type="Gene3D" id="6.10.340.10">
    <property type="match status" value="1"/>
</dbReference>
<keyword evidence="7" id="KW-0472">Membrane</keyword>
<dbReference type="InterPro" id="IPR013587">
    <property type="entry name" value="Nitrate/nitrite_sensing"/>
</dbReference>
<dbReference type="GO" id="GO:0004673">
    <property type="term" value="F:protein histidine kinase activity"/>
    <property type="evidence" value="ECO:0007669"/>
    <property type="project" value="UniProtKB-EC"/>
</dbReference>
<organism evidence="9 10">
    <name type="scientific">Kibdelosporangium aridum</name>
    <dbReference type="NCBI Taxonomy" id="2030"/>
    <lineage>
        <taxon>Bacteria</taxon>
        <taxon>Bacillati</taxon>
        <taxon>Actinomycetota</taxon>
        <taxon>Actinomycetes</taxon>
        <taxon>Pseudonocardiales</taxon>
        <taxon>Pseudonocardiaceae</taxon>
        <taxon>Kibdelosporangium</taxon>
    </lineage>
</organism>
<dbReference type="EC" id="2.7.13.3" evidence="2"/>
<name>A0A428ZE15_KIBAR</name>
<evidence type="ECO:0000256" key="3">
    <source>
        <dbReference type="ARBA" id="ARBA00022553"/>
    </source>
</evidence>
<protein>
    <recommendedName>
        <fullName evidence="2">histidine kinase</fullName>
        <ecNumber evidence="2">2.7.13.3</ecNumber>
    </recommendedName>
</protein>
<dbReference type="SMART" id="SM00387">
    <property type="entry name" value="HATPase_c"/>
    <property type="match status" value="1"/>
</dbReference>
<feature type="region of interest" description="Disordered" evidence="6">
    <location>
        <begin position="648"/>
        <end position="689"/>
    </location>
</feature>
<reference evidence="9 10" key="1">
    <citation type="submission" date="2018-05" db="EMBL/GenBank/DDBJ databases">
        <title>Evolution of GPA BGCs.</title>
        <authorList>
            <person name="Waglechner N."/>
            <person name="Wright G.D."/>
        </authorList>
    </citation>
    <scope>NUCLEOTIDE SEQUENCE [LARGE SCALE GENOMIC DNA]</scope>
    <source>
        <strain evidence="9 10">A82846</strain>
    </source>
</reference>
<proteinExistence type="predicted"/>
<comment type="catalytic activity">
    <reaction evidence="1">
        <text>ATP + protein L-histidine = ADP + protein N-phospho-L-histidine.</text>
        <dbReference type="EC" id="2.7.13.3"/>
    </reaction>
</comment>
<dbReference type="GO" id="GO:0000160">
    <property type="term" value="P:phosphorelay signal transduction system"/>
    <property type="evidence" value="ECO:0007669"/>
    <property type="project" value="TreeGrafter"/>
</dbReference>
<dbReference type="EMBL" id="QHKI01000009">
    <property type="protein sequence ID" value="RSM86314.1"/>
    <property type="molecule type" value="Genomic_DNA"/>
</dbReference>
<dbReference type="SUPFAM" id="SSF55874">
    <property type="entry name" value="ATPase domain of HSP90 chaperone/DNA topoisomerase II/histidine kinase"/>
    <property type="match status" value="1"/>
</dbReference>
<dbReference type="Proteomes" id="UP000287547">
    <property type="component" value="Unassembled WGS sequence"/>
</dbReference>
<feature type="transmembrane region" description="Helical" evidence="7">
    <location>
        <begin position="12"/>
        <end position="40"/>
    </location>
</feature>
<keyword evidence="7" id="KW-1133">Transmembrane helix</keyword>
<feature type="compositionally biased region" description="Polar residues" evidence="6">
    <location>
        <begin position="665"/>
        <end position="676"/>
    </location>
</feature>
<dbReference type="Gene3D" id="3.30.565.10">
    <property type="entry name" value="Histidine kinase-like ATPase, C-terminal domain"/>
    <property type="match status" value="1"/>
</dbReference>
<accession>A0A428ZE15</accession>
<dbReference type="InterPro" id="IPR050428">
    <property type="entry name" value="TCS_sensor_his_kinase"/>
</dbReference>
<dbReference type="Pfam" id="PF02518">
    <property type="entry name" value="HATPase_c"/>
    <property type="match status" value="1"/>
</dbReference>
<dbReference type="AlphaFoldDB" id="A0A428ZE15"/>